<dbReference type="RefSeq" id="WP_089965897.1">
    <property type="nucleotide sequence ID" value="NZ_FNJM01000001.1"/>
</dbReference>
<sequence length="76" mass="8628">MADIDVIQEIRESLIEIKGTLKSMVETTDLKFLNFEDKIKVANNRISDLEDTNKWLWRAIGAALISALIALIINIK</sequence>
<dbReference type="OrthoDB" id="2186744at2"/>
<evidence type="ECO:0000313" key="3">
    <source>
        <dbReference type="Proteomes" id="UP000198597"/>
    </source>
</evidence>
<keyword evidence="1" id="KW-1133">Transmembrane helix</keyword>
<evidence type="ECO:0000256" key="1">
    <source>
        <dbReference type="SAM" id="Phobius"/>
    </source>
</evidence>
<dbReference type="InterPro" id="IPR019715">
    <property type="entry name" value="Haemolysin_XhlA"/>
</dbReference>
<evidence type="ECO:0000313" key="2">
    <source>
        <dbReference type="EMBL" id="SDO88453.1"/>
    </source>
</evidence>
<proteinExistence type="predicted"/>
<keyword evidence="1" id="KW-0472">Membrane</keyword>
<dbReference type="Pfam" id="PF10779">
    <property type="entry name" value="XhlA"/>
    <property type="match status" value="1"/>
</dbReference>
<dbReference type="Proteomes" id="UP000198597">
    <property type="component" value="Unassembled WGS sequence"/>
</dbReference>
<dbReference type="AlphaFoldDB" id="A0A1H0N6Z6"/>
<feature type="transmembrane region" description="Helical" evidence="1">
    <location>
        <begin position="55"/>
        <end position="75"/>
    </location>
</feature>
<organism evidence="2 3">
    <name type="scientific">Clostridium gasigenes</name>
    <dbReference type="NCBI Taxonomy" id="94869"/>
    <lineage>
        <taxon>Bacteria</taxon>
        <taxon>Bacillati</taxon>
        <taxon>Bacillota</taxon>
        <taxon>Clostridia</taxon>
        <taxon>Eubacteriales</taxon>
        <taxon>Clostridiaceae</taxon>
        <taxon>Clostridium</taxon>
    </lineage>
</organism>
<reference evidence="2 3" key="1">
    <citation type="submission" date="2016-10" db="EMBL/GenBank/DDBJ databases">
        <authorList>
            <person name="de Groot N.N."/>
        </authorList>
    </citation>
    <scope>NUCLEOTIDE SEQUENCE [LARGE SCALE GENOMIC DNA]</scope>
    <source>
        <strain evidence="2 3">DSM 12272</strain>
    </source>
</reference>
<name>A0A1H0N6Z6_9CLOT</name>
<accession>A0A1H0N6Z6</accession>
<keyword evidence="3" id="KW-1185">Reference proteome</keyword>
<gene>
    <name evidence="2" type="ORF">SAMN04488529_101716</name>
</gene>
<keyword evidence="1" id="KW-0812">Transmembrane</keyword>
<dbReference type="STRING" id="94869.SAMN04488529_101716"/>
<protein>
    <submittedName>
        <fullName evidence="2">Haemolysin XhlA</fullName>
    </submittedName>
</protein>
<dbReference type="EMBL" id="FNJM01000001">
    <property type="protein sequence ID" value="SDO88453.1"/>
    <property type="molecule type" value="Genomic_DNA"/>
</dbReference>